<organism evidence="1">
    <name type="scientific">Rhizophora mucronata</name>
    <name type="common">Asiatic mangrove</name>
    <dbReference type="NCBI Taxonomy" id="61149"/>
    <lineage>
        <taxon>Eukaryota</taxon>
        <taxon>Viridiplantae</taxon>
        <taxon>Streptophyta</taxon>
        <taxon>Embryophyta</taxon>
        <taxon>Tracheophyta</taxon>
        <taxon>Spermatophyta</taxon>
        <taxon>Magnoliopsida</taxon>
        <taxon>eudicotyledons</taxon>
        <taxon>Gunneridae</taxon>
        <taxon>Pentapetalae</taxon>
        <taxon>rosids</taxon>
        <taxon>fabids</taxon>
        <taxon>Malpighiales</taxon>
        <taxon>Rhizophoraceae</taxon>
        <taxon>Rhizophora</taxon>
    </lineage>
</organism>
<accession>A0A2P2LD43</accession>
<name>A0A2P2LD43_RHIMU</name>
<reference evidence="1" key="1">
    <citation type="submission" date="2018-02" db="EMBL/GenBank/DDBJ databases">
        <title>Rhizophora mucronata_Transcriptome.</title>
        <authorList>
            <person name="Meera S.P."/>
            <person name="Sreeshan A."/>
            <person name="Augustine A."/>
        </authorList>
    </citation>
    <scope>NUCLEOTIDE SEQUENCE</scope>
    <source>
        <tissue evidence="1">Leaf</tissue>
    </source>
</reference>
<dbReference type="EMBL" id="GGEC01035421">
    <property type="protein sequence ID" value="MBX15905.1"/>
    <property type="molecule type" value="Transcribed_RNA"/>
</dbReference>
<evidence type="ECO:0000313" key="1">
    <source>
        <dbReference type="EMBL" id="MBX15905.1"/>
    </source>
</evidence>
<proteinExistence type="predicted"/>
<sequence length="42" mass="4980">MLFCLPNYFGAISIFFPWTMYRTAKLLRKEGYIMSSEVILDL</sequence>
<protein>
    <submittedName>
        <fullName evidence="1">WD-40 repeat family protein</fullName>
    </submittedName>
</protein>
<dbReference type="AlphaFoldDB" id="A0A2P2LD43"/>